<reference evidence="3 4" key="1">
    <citation type="submission" date="2018-12" db="EMBL/GenBank/DDBJ databases">
        <authorList>
            <consortium name="Pathogen Informatics"/>
        </authorList>
    </citation>
    <scope>NUCLEOTIDE SEQUENCE [LARGE SCALE GENOMIC DNA]</scope>
    <source>
        <strain evidence="3 4">NCTC10951</strain>
    </source>
</reference>
<gene>
    <name evidence="3" type="ORF">NCTC10951_01994</name>
</gene>
<dbReference type="AlphaFoldDB" id="A0A3S4WKE7"/>
<feature type="domain" description="Phage shock protein PspC N-terminal" evidence="2">
    <location>
        <begin position="17"/>
        <end position="58"/>
    </location>
</feature>
<keyword evidence="1" id="KW-0812">Transmembrane</keyword>
<proteinExistence type="predicted"/>
<dbReference type="KEGG" id="avc:NCTC10951_01994"/>
<feature type="transmembrane region" description="Helical" evidence="1">
    <location>
        <begin position="39"/>
        <end position="59"/>
    </location>
</feature>
<keyword evidence="1" id="KW-0472">Membrane</keyword>
<evidence type="ECO:0000256" key="1">
    <source>
        <dbReference type="SAM" id="Phobius"/>
    </source>
</evidence>
<evidence type="ECO:0000313" key="3">
    <source>
        <dbReference type="EMBL" id="VEI17052.1"/>
    </source>
</evidence>
<name>A0A3S4WKE7_ACTVI</name>
<evidence type="ECO:0000313" key="4">
    <source>
        <dbReference type="Proteomes" id="UP000268658"/>
    </source>
</evidence>
<keyword evidence="1" id="KW-1133">Transmembrane helix</keyword>
<sequence>MSAMTAQNSSGFDWPARSADKVWLGVCGGLADKWNVNAWVVRIAFFLFVVPLGFVYYLGAQNMPNPTVG</sequence>
<dbReference type="Pfam" id="PF04024">
    <property type="entry name" value="PspC"/>
    <property type="match status" value="1"/>
</dbReference>
<evidence type="ECO:0000259" key="2">
    <source>
        <dbReference type="Pfam" id="PF04024"/>
    </source>
</evidence>
<dbReference type="EMBL" id="LR134477">
    <property type="protein sequence ID" value="VEI17052.1"/>
    <property type="molecule type" value="Genomic_DNA"/>
</dbReference>
<dbReference type="InterPro" id="IPR007168">
    <property type="entry name" value="Phageshock_PspC_N"/>
</dbReference>
<accession>A0A3S4WKE7</accession>
<dbReference type="Proteomes" id="UP000268658">
    <property type="component" value="Chromosome"/>
</dbReference>
<protein>
    <submittedName>
        <fullName evidence="3">Phage shock protein C</fullName>
    </submittedName>
</protein>
<organism evidence="3 4">
    <name type="scientific">Actinomyces viscosus</name>
    <dbReference type="NCBI Taxonomy" id="1656"/>
    <lineage>
        <taxon>Bacteria</taxon>
        <taxon>Bacillati</taxon>
        <taxon>Actinomycetota</taxon>
        <taxon>Actinomycetes</taxon>
        <taxon>Actinomycetales</taxon>
        <taxon>Actinomycetaceae</taxon>
        <taxon>Actinomyces</taxon>
    </lineage>
</organism>